<dbReference type="CDD" id="cd02136">
    <property type="entry name" value="PnbA_NfnB-like"/>
    <property type="match status" value="1"/>
</dbReference>
<evidence type="ECO:0000256" key="2">
    <source>
        <dbReference type="ARBA" id="ARBA00022643"/>
    </source>
</evidence>
<feature type="domain" description="Nitroreductase" evidence="4">
    <location>
        <begin position="9"/>
        <end position="197"/>
    </location>
</feature>
<dbReference type="InterPro" id="IPR050627">
    <property type="entry name" value="Nitroreductase/BluB"/>
</dbReference>
<dbReference type="InterPro" id="IPR029479">
    <property type="entry name" value="Nitroreductase"/>
</dbReference>
<evidence type="ECO:0000259" key="4">
    <source>
        <dbReference type="Pfam" id="PF00881"/>
    </source>
</evidence>
<accession>A0A1I2YMS1</accession>
<evidence type="ECO:0000313" key="5">
    <source>
        <dbReference type="EMBL" id="SFH26800.1"/>
    </source>
</evidence>
<dbReference type="GO" id="GO:0016491">
    <property type="term" value="F:oxidoreductase activity"/>
    <property type="evidence" value="ECO:0007669"/>
    <property type="project" value="UniProtKB-KW"/>
</dbReference>
<reference evidence="6" key="1">
    <citation type="submission" date="2016-10" db="EMBL/GenBank/DDBJ databases">
        <authorList>
            <person name="Varghese N."/>
            <person name="Submissions S."/>
        </authorList>
    </citation>
    <scope>NUCLEOTIDE SEQUENCE [LARGE SCALE GENOMIC DNA]</scope>
    <source>
        <strain evidence="6">DSM 17038</strain>
    </source>
</reference>
<evidence type="ECO:0000256" key="1">
    <source>
        <dbReference type="ARBA" id="ARBA00022630"/>
    </source>
</evidence>
<dbReference type="SUPFAM" id="SSF55469">
    <property type="entry name" value="FMN-dependent nitroreductase-like"/>
    <property type="match status" value="1"/>
</dbReference>
<keyword evidence="3" id="KW-0560">Oxidoreductase</keyword>
<dbReference type="RefSeq" id="WP_165613666.1">
    <property type="nucleotide sequence ID" value="NZ_FOOX01000022.1"/>
</dbReference>
<dbReference type="PANTHER" id="PTHR23026:SF90">
    <property type="entry name" value="IODOTYROSINE DEIODINASE 1"/>
    <property type="match status" value="1"/>
</dbReference>
<protein>
    <submittedName>
        <fullName evidence="5">Nitroreductase</fullName>
    </submittedName>
</protein>
<dbReference type="Pfam" id="PF00881">
    <property type="entry name" value="Nitroreductase"/>
    <property type="match status" value="1"/>
</dbReference>
<sequence length="223" mass="25054">MKQEVLKAINGRHSVRAYLDRPVPEDVIKQVLMAALMAPSWGNNQPWEIAVVSGPALERIKKGFLKAVDEGQPLASDFTFPASWPEANQKRYFENGERMYLTLGIARDDQKAREEFGRRGCEFFGAPHVIFLFLDEGLSPWALHDLGLFCQTLMLAAHSMGLGTCPMASAIIYPDLVREALGLPSNKKLALGIPIGYPDQESKINQHRSTRISMDEAVRWYHE</sequence>
<dbReference type="Proteomes" id="UP000199337">
    <property type="component" value="Unassembled WGS sequence"/>
</dbReference>
<gene>
    <name evidence="5" type="ORF">SAMN05660649_04490</name>
</gene>
<keyword evidence="1" id="KW-0285">Flavoprotein</keyword>
<evidence type="ECO:0000313" key="6">
    <source>
        <dbReference type="Proteomes" id="UP000199337"/>
    </source>
</evidence>
<dbReference type="PANTHER" id="PTHR23026">
    <property type="entry name" value="NADPH NITROREDUCTASE"/>
    <property type="match status" value="1"/>
</dbReference>
<keyword evidence="2" id="KW-0288">FMN</keyword>
<dbReference type="EMBL" id="FOOX01000022">
    <property type="protein sequence ID" value="SFH26800.1"/>
    <property type="molecule type" value="Genomic_DNA"/>
</dbReference>
<dbReference type="InterPro" id="IPR000415">
    <property type="entry name" value="Nitroreductase-like"/>
</dbReference>
<dbReference type="AlphaFoldDB" id="A0A1I2YMS1"/>
<evidence type="ECO:0000256" key="3">
    <source>
        <dbReference type="ARBA" id="ARBA00023002"/>
    </source>
</evidence>
<name>A0A1I2YMS1_9FIRM</name>
<dbReference type="Gene3D" id="3.40.109.10">
    <property type="entry name" value="NADH Oxidase"/>
    <property type="match status" value="1"/>
</dbReference>
<keyword evidence="6" id="KW-1185">Reference proteome</keyword>
<organism evidence="5 6">
    <name type="scientific">Desulfotruncus arcticus DSM 17038</name>
    <dbReference type="NCBI Taxonomy" id="1121424"/>
    <lineage>
        <taxon>Bacteria</taxon>
        <taxon>Bacillati</taxon>
        <taxon>Bacillota</taxon>
        <taxon>Clostridia</taxon>
        <taxon>Eubacteriales</taxon>
        <taxon>Desulfallaceae</taxon>
        <taxon>Desulfotruncus</taxon>
    </lineage>
</organism>
<dbReference type="STRING" id="341036.SAMN05660649_04490"/>
<proteinExistence type="predicted"/>